<feature type="compositionally biased region" description="Basic and acidic residues" evidence="2">
    <location>
        <begin position="246"/>
        <end position="257"/>
    </location>
</feature>
<feature type="compositionally biased region" description="Low complexity" evidence="2">
    <location>
        <begin position="849"/>
        <end position="859"/>
    </location>
</feature>
<dbReference type="Proteomes" id="UP000800092">
    <property type="component" value="Unassembled WGS sequence"/>
</dbReference>
<dbReference type="Pfam" id="PF00561">
    <property type="entry name" value="Abhydrolase_1"/>
    <property type="match status" value="1"/>
</dbReference>
<feature type="compositionally biased region" description="Polar residues" evidence="2">
    <location>
        <begin position="81"/>
        <end position="93"/>
    </location>
</feature>
<dbReference type="EMBL" id="ML991809">
    <property type="protein sequence ID" value="KAF2233151.1"/>
    <property type="molecule type" value="Genomic_DNA"/>
</dbReference>
<feature type="region of interest" description="Disordered" evidence="2">
    <location>
        <begin position="77"/>
        <end position="114"/>
    </location>
</feature>
<dbReference type="InterPro" id="IPR029058">
    <property type="entry name" value="AB_hydrolase_fold"/>
</dbReference>
<feature type="compositionally biased region" description="Basic and acidic residues" evidence="2">
    <location>
        <begin position="442"/>
        <end position="451"/>
    </location>
</feature>
<evidence type="ECO:0000256" key="2">
    <source>
        <dbReference type="SAM" id="MobiDB-lite"/>
    </source>
</evidence>
<dbReference type="SUPFAM" id="SSF53474">
    <property type="entry name" value="alpha/beta-Hydrolases"/>
    <property type="match status" value="1"/>
</dbReference>
<evidence type="ECO:0000313" key="4">
    <source>
        <dbReference type="EMBL" id="KAF2233151.1"/>
    </source>
</evidence>
<evidence type="ECO:0000256" key="1">
    <source>
        <dbReference type="ARBA" id="ARBA00038097"/>
    </source>
</evidence>
<proteinExistence type="inferred from homology"/>
<dbReference type="Gene3D" id="3.40.50.1820">
    <property type="entry name" value="alpha/beta hydrolase"/>
    <property type="match status" value="1"/>
</dbReference>
<evidence type="ECO:0000313" key="5">
    <source>
        <dbReference type="Proteomes" id="UP000800092"/>
    </source>
</evidence>
<feature type="compositionally biased region" description="Polar residues" evidence="2">
    <location>
        <begin position="188"/>
        <end position="213"/>
    </location>
</feature>
<comment type="similarity">
    <text evidence="1">Belongs to the peptidase S33 family. ABHD4/ABHD5 subfamily.</text>
</comment>
<feature type="region of interest" description="Disordered" evidence="2">
    <location>
        <begin position="520"/>
        <end position="573"/>
    </location>
</feature>
<accession>A0A6A6H5M2</accession>
<reference evidence="4" key="1">
    <citation type="journal article" date="2020" name="Stud. Mycol.">
        <title>101 Dothideomycetes genomes: a test case for predicting lifestyles and emergence of pathogens.</title>
        <authorList>
            <person name="Haridas S."/>
            <person name="Albert R."/>
            <person name="Binder M."/>
            <person name="Bloem J."/>
            <person name="Labutti K."/>
            <person name="Salamov A."/>
            <person name="Andreopoulos B."/>
            <person name="Baker S."/>
            <person name="Barry K."/>
            <person name="Bills G."/>
            <person name="Bluhm B."/>
            <person name="Cannon C."/>
            <person name="Castanera R."/>
            <person name="Culley D."/>
            <person name="Daum C."/>
            <person name="Ezra D."/>
            <person name="Gonzalez J."/>
            <person name="Henrissat B."/>
            <person name="Kuo A."/>
            <person name="Liang C."/>
            <person name="Lipzen A."/>
            <person name="Lutzoni F."/>
            <person name="Magnuson J."/>
            <person name="Mondo S."/>
            <person name="Nolan M."/>
            <person name="Ohm R."/>
            <person name="Pangilinan J."/>
            <person name="Park H.-J."/>
            <person name="Ramirez L."/>
            <person name="Alfaro M."/>
            <person name="Sun H."/>
            <person name="Tritt A."/>
            <person name="Yoshinaga Y."/>
            <person name="Zwiers L.-H."/>
            <person name="Turgeon B."/>
            <person name="Goodwin S."/>
            <person name="Spatafora J."/>
            <person name="Crous P."/>
            <person name="Grigoriev I."/>
        </authorList>
    </citation>
    <scope>NUCLEOTIDE SEQUENCE</scope>
    <source>
        <strain evidence="4">Tuck. ex Michener</strain>
    </source>
</reference>
<feature type="compositionally biased region" description="Basic and acidic residues" evidence="2">
    <location>
        <begin position="388"/>
        <end position="407"/>
    </location>
</feature>
<feature type="compositionally biased region" description="Polar residues" evidence="2">
    <location>
        <begin position="358"/>
        <end position="375"/>
    </location>
</feature>
<feature type="compositionally biased region" description="Low complexity" evidence="2">
    <location>
        <begin position="793"/>
        <end position="803"/>
    </location>
</feature>
<dbReference type="GO" id="GO:0016787">
    <property type="term" value="F:hydrolase activity"/>
    <property type="evidence" value="ECO:0007669"/>
    <property type="project" value="UniProtKB-KW"/>
</dbReference>
<feature type="compositionally biased region" description="Polar residues" evidence="2">
    <location>
        <begin position="142"/>
        <end position="178"/>
    </location>
</feature>
<feature type="compositionally biased region" description="Low complexity" evidence="2">
    <location>
        <begin position="277"/>
        <end position="297"/>
    </location>
</feature>
<protein>
    <submittedName>
        <fullName evidence="4">Alpha/beta-hydrolase</fullName>
    </submittedName>
</protein>
<dbReference type="PANTHER" id="PTHR42886:SF29">
    <property type="entry name" value="PUMMELIG, ISOFORM A"/>
    <property type="match status" value="1"/>
</dbReference>
<sequence>MAVTPPRTVTPPNQTRFTGDVSYRHRSFAPTMRARGRYSATDYPRVNSASPEVINSLISSLDAISRDTKEHFENIPDLNGACSSPSSLPVQDQSTRDRGVTKPAPAQEAGFGVEYGTFGNGQTIELPYIDDAAEPPVVRTSKPPSGFSSLTAPGLSKQSSVGSFKNYLRSTKSSNSLRAKQKEKRTSSDNYALNVDATSSPLGSRESSVSRQGKASHKGLRFMTSKERLRAKDTDRKRLSPGSPVAERDELESHDSELATVQPQVRTPSPKQPILAETTIQEESTSPSPSQSQPPESTMEKESPIKAGKRKMERVEPTSPATTNGHTLIPERGSSLRHPHSPRNSKIEARRSSRRSSLQQPKQSNLSSESTTQSANKEKPPPNETEEEKVTRRIRELKAQKERRMRESVPASPASQKTSKSQSISRKPVSTNDTATNSKFLVDPEIREKQSNVKARKMLGIPITPPQSPDRGTEHKSGRPAPAPAPLQPSYTAADALAEFYEPDSPGFLAEYNKALDLLLGKSNPSTRPGSESSPSRRPHTKADIVTPPERNSSKRNQHRWSQTDSFIRSHDRGLRNGVRDDLMTVRKASMEYMAGEGRPSSIDSIDMGVDDFLRSPRLSQKATDPQSGRVIMFSEVGDPKGYAVFCCVGMGLTRFVTAFYDELATTLKLRLITPDRPGIGGSEPYPEREGTPLGWPDDVLAICQVLRINKFSLLAHSAGAIYALATALRLPQHIRGRVHLLAPWIPPSQMSAIGLTHNIPPSGALPRSQRFLRVLPTTFLKAANSSLMRATSSSVSPNSSPRNPRKSSDRTRELSVGNGGIPPPPPPAIPARRESMGLMDRIIPDPASGQSQQGQQQQQHDRSRSSNISAAALFAEKERKQAFDQRLTMAIWELATTHANPAVDLLVCLERTRNIGFRYVDITRSVVIHHGSQDTRVPVENVRWLGSTMRKCEVRILEAEGHGLMASAVVMGNVLTEIAKEWDEWTRAAKGARGERRRD</sequence>
<name>A0A6A6H5M2_VIRVR</name>
<dbReference type="InterPro" id="IPR000073">
    <property type="entry name" value="AB_hydrolase_1"/>
</dbReference>
<feature type="region of interest" description="Disordered" evidence="2">
    <location>
        <begin position="135"/>
        <end position="489"/>
    </location>
</feature>
<keyword evidence="4" id="KW-0378">Hydrolase</keyword>
<evidence type="ECO:0000259" key="3">
    <source>
        <dbReference type="Pfam" id="PF00561"/>
    </source>
</evidence>
<feature type="compositionally biased region" description="Polar residues" evidence="2">
    <location>
        <begin position="413"/>
        <end position="439"/>
    </location>
</feature>
<feature type="compositionally biased region" description="Low complexity" evidence="2">
    <location>
        <begin position="525"/>
        <end position="536"/>
    </location>
</feature>
<feature type="compositionally biased region" description="Polar residues" evidence="2">
    <location>
        <begin position="259"/>
        <end position="269"/>
    </location>
</feature>
<feature type="domain" description="AB hydrolase-1" evidence="3">
    <location>
        <begin position="669"/>
        <end position="748"/>
    </location>
</feature>
<dbReference type="OrthoDB" id="435520at2759"/>
<organism evidence="4 5">
    <name type="scientific">Viridothelium virens</name>
    <name type="common">Speckled blister lichen</name>
    <name type="synonym">Trypethelium virens</name>
    <dbReference type="NCBI Taxonomy" id="1048519"/>
    <lineage>
        <taxon>Eukaryota</taxon>
        <taxon>Fungi</taxon>
        <taxon>Dikarya</taxon>
        <taxon>Ascomycota</taxon>
        <taxon>Pezizomycotina</taxon>
        <taxon>Dothideomycetes</taxon>
        <taxon>Dothideomycetes incertae sedis</taxon>
        <taxon>Trypetheliales</taxon>
        <taxon>Trypetheliaceae</taxon>
        <taxon>Viridothelium</taxon>
    </lineage>
</organism>
<gene>
    <name evidence="4" type="ORF">EV356DRAFT_487424</name>
</gene>
<feature type="compositionally biased region" description="Basic and acidic residues" evidence="2">
    <location>
        <begin position="224"/>
        <end position="238"/>
    </location>
</feature>
<feature type="region of interest" description="Disordered" evidence="2">
    <location>
        <begin position="787"/>
        <end position="867"/>
    </location>
</feature>
<keyword evidence="5" id="KW-1185">Reference proteome</keyword>
<dbReference type="AlphaFoldDB" id="A0A6A6H5M2"/>
<dbReference type="PANTHER" id="PTHR42886">
    <property type="entry name" value="RE40534P-RELATED"/>
    <property type="match status" value="1"/>
</dbReference>